<gene>
    <name evidence="1" type="ORF">Y1Q_0004954</name>
</gene>
<dbReference type="AlphaFoldDB" id="A0A151MYD0"/>
<organism evidence="1 2">
    <name type="scientific">Alligator mississippiensis</name>
    <name type="common">American alligator</name>
    <dbReference type="NCBI Taxonomy" id="8496"/>
    <lineage>
        <taxon>Eukaryota</taxon>
        <taxon>Metazoa</taxon>
        <taxon>Chordata</taxon>
        <taxon>Craniata</taxon>
        <taxon>Vertebrata</taxon>
        <taxon>Euteleostomi</taxon>
        <taxon>Archelosauria</taxon>
        <taxon>Archosauria</taxon>
        <taxon>Crocodylia</taxon>
        <taxon>Alligatoridae</taxon>
        <taxon>Alligatorinae</taxon>
        <taxon>Alligator</taxon>
    </lineage>
</organism>
<keyword evidence="2" id="KW-1185">Reference proteome</keyword>
<accession>A0A151MYD0</accession>
<proteinExistence type="predicted"/>
<comment type="caution">
    <text evidence="1">The sequence shown here is derived from an EMBL/GenBank/DDBJ whole genome shotgun (WGS) entry which is preliminary data.</text>
</comment>
<dbReference type="Proteomes" id="UP000050525">
    <property type="component" value="Unassembled WGS sequence"/>
</dbReference>
<name>A0A151MYD0_ALLMI</name>
<evidence type="ECO:0000313" key="1">
    <source>
        <dbReference type="EMBL" id="KYO29556.1"/>
    </source>
</evidence>
<dbReference type="EMBL" id="AKHW03004653">
    <property type="protein sequence ID" value="KYO29556.1"/>
    <property type="molecule type" value="Genomic_DNA"/>
</dbReference>
<reference evidence="1 2" key="1">
    <citation type="journal article" date="2012" name="Genome Biol.">
        <title>Sequencing three crocodilian genomes to illuminate the evolution of archosaurs and amniotes.</title>
        <authorList>
            <person name="St John J.A."/>
            <person name="Braun E.L."/>
            <person name="Isberg S.R."/>
            <person name="Miles L.G."/>
            <person name="Chong A.Y."/>
            <person name="Gongora J."/>
            <person name="Dalzell P."/>
            <person name="Moran C."/>
            <person name="Bed'hom B."/>
            <person name="Abzhanov A."/>
            <person name="Burgess S.C."/>
            <person name="Cooksey A.M."/>
            <person name="Castoe T.A."/>
            <person name="Crawford N.G."/>
            <person name="Densmore L.D."/>
            <person name="Drew J.C."/>
            <person name="Edwards S.V."/>
            <person name="Faircloth B.C."/>
            <person name="Fujita M.K."/>
            <person name="Greenwold M.J."/>
            <person name="Hoffmann F.G."/>
            <person name="Howard J.M."/>
            <person name="Iguchi T."/>
            <person name="Janes D.E."/>
            <person name="Khan S.Y."/>
            <person name="Kohno S."/>
            <person name="de Koning A.J."/>
            <person name="Lance S.L."/>
            <person name="McCarthy F.M."/>
            <person name="McCormack J.E."/>
            <person name="Merchant M.E."/>
            <person name="Peterson D.G."/>
            <person name="Pollock D.D."/>
            <person name="Pourmand N."/>
            <person name="Raney B.J."/>
            <person name="Roessler K.A."/>
            <person name="Sanford J.R."/>
            <person name="Sawyer R.H."/>
            <person name="Schmidt C.J."/>
            <person name="Triplett E.W."/>
            <person name="Tuberville T.D."/>
            <person name="Venegas-Anaya M."/>
            <person name="Howard J.T."/>
            <person name="Jarvis E.D."/>
            <person name="Guillette L.J.Jr."/>
            <person name="Glenn T.C."/>
            <person name="Green R.E."/>
            <person name="Ray D.A."/>
        </authorList>
    </citation>
    <scope>NUCLEOTIDE SEQUENCE [LARGE SCALE GENOMIC DNA]</scope>
    <source>
        <strain evidence="1">KSC_2009_1</strain>
    </source>
</reference>
<evidence type="ECO:0000313" key="2">
    <source>
        <dbReference type="Proteomes" id="UP000050525"/>
    </source>
</evidence>
<sequence length="71" mass="7618">MPSLDPNGLPGSPAAFASVGVGRLQEERHGAWHRSCLWSRIWSLVEAASVASSLFRNPSLVSPPSPERLHG</sequence>
<protein>
    <submittedName>
        <fullName evidence="1">Uncharacterized protein</fullName>
    </submittedName>
</protein>